<reference evidence="3 4" key="1">
    <citation type="submission" date="2019-02" db="EMBL/GenBank/DDBJ databases">
        <title>Deep-cultivation of Planctomycetes and their phenomic and genomic characterization uncovers novel biology.</title>
        <authorList>
            <person name="Wiegand S."/>
            <person name="Jogler M."/>
            <person name="Boedeker C."/>
            <person name="Pinto D."/>
            <person name="Vollmers J."/>
            <person name="Rivas-Marin E."/>
            <person name="Kohn T."/>
            <person name="Peeters S.H."/>
            <person name="Heuer A."/>
            <person name="Rast P."/>
            <person name="Oberbeckmann S."/>
            <person name="Bunk B."/>
            <person name="Jeske O."/>
            <person name="Meyerdierks A."/>
            <person name="Storesund J.E."/>
            <person name="Kallscheuer N."/>
            <person name="Luecker S."/>
            <person name="Lage O.M."/>
            <person name="Pohl T."/>
            <person name="Merkel B.J."/>
            <person name="Hornburger P."/>
            <person name="Mueller R.-W."/>
            <person name="Bruemmer F."/>
            <person name="Labrenz M."/>
            <person name="Spormann A.M."/>
            <person name="Op Den Camp H."/>
            <person name="Overmann J."/>
            <person name="Amann R."/>
            <person name="Jetten M.S.M."/>
            <person name="Mascher T."/>
            <person name="Medema M.H."/>
            <person name="Devos D.P."/>
            <person name="Kaster A.-K."/>
            <person name="Ovreas L."/>
            <person name="Rohde M."/>
            <person name="Galperin M.Y."/>
            <person name="Jogler C."/>
        </authorList>
    </citation>
    <scope>NUCLEOTIDE SEQUENCE [LARGE SCALE GENOMIC DNA]</scope>
    <source>
        <strain evidence="3 4">Poly59</strain>
    </source>
</reference>
<evidence type="ECO:0000256" key="1">
    <source>
        <dbReference type="SAM" id="MobiDB-lite"/>
    </source>
</evidence>
<evidence type="ECO:0000313" key="3">
    <source>
        <dbReference type="EMBL" id="TWU47943.1"/>
    </source>
</evidence>
<dbReference type="EMBL" id="SJPX01000005">
    <property type="protein sequence ID" value="TWU47943.1"/>
    <property type="molecule type" value="Genomic_DNA"/>
</dbReference>
<dbReference type="Proteomes" id="UP000317977">
    <property type="component" value="Unassembled WGS sequence"/>
</dbReference>
<keyword evidence="4" id="KW-1185">Reference proteome</keyword>
<name>A0A5C6EDX9_9BACT</name>
<accession>A0A5C6EDX9</accession>
<evidence type="ECO:0000256" key="2">
    <source>
        <dbReference type="SAM" id="Phobius"/>
    </source>
</evidence>
<organism evidence="3 4">
    <name type="scientific">Rubripirellula reticaptiva</name>
    <dbReference type="NCBI Taxonomy" id="2528013"/>
    <lineage>
        <taxon>Bacteria</taxon>
        <taxon>Pseudomonadati</taxon>
        <taxon>Planctomycetota</taxon>
        <taxon>Planctomycetia</taxon>
        <taxon>Pirellulales</taxon>
        <taxon>Pirellulaceae</taxon>
        <taxon>Rubripirellula</taxon>
    </lineage>
</organism>
<dbReference type="RefSeq" id="WP_246151863.1">
    <property type="nucleotide sequence ID" value="NZ_SJPX01000005.1"/>
</dbReference>
<keyword evidence="2" id="KW-1133">Transmembrane helix</keyword>
<feature type="compositionally biased region" description="Acidic residues" evidence="1">
    <location>
        <begin position="555"/>
        <end position="564"/>
    </location>
</feature>
<proteinExistence type="predicted"/>
<keyword evidence="2" id="KW-0812">Transmembrane</keyword>
<comment type="caution">
    <text evidence="3">The sequence shown here is derived from an EMBL/GenBank/DDBJ whole genome shotgun (WGS) entry which is preliminary data.</text>
</comment>
<evidence type="ECO:0000313" key="4">
    <source>
        <dbReference type="Proteomes" id="UP000317977"/>
    </source>
</evidence>
<gene>
    <name evidence="3" type="ORF">Poly59_47870</name>
</gene>
<dbReference type="AlphaFoldDB" id="A0A5C6EDX9"/>
<feature type="transmembrane region" description="Helical" evidence="2">
    <location>
        <begin position="31"/>
        <end position="59"/>
    </location>
</feature>
<protein>
    <submittedName>
        <fullName evidence="3">Uncharacterized protein</fullName>
    </submittedName>
</protein>
<sequence>MNKMMIQKLKSPTALSTKTLSKLTLSRGGRIGVLVPLAFTLVELLIAMTITLLLMAAMAKSFGVIGKSIQVGRSQVSLSSKLRSVSFRIRTDLRSRTAEINPPLSSTAGSGYFMYYEGPLTEQSMALFGARPERKLSSGVVVNEFTPADGPAGTATRDPQYNNSNASATYRQHGRLGDFDDYIAFTTEASGDQWFTGKVPAYLVEDGLTGAAAMEPRVIRSKFAEVIMWASPVWEVDSATNLLQVATHANGGMPLYRDKNNDFIPDRIVLHQRTLLIRPDLNAVRSVTNGGGNAFTTNVLRPWNAVANPMSVPAPLERLYPIGVTNNGTSPLYPNYAVTTSATDNRDMLTSNWLVGMAPLHHFYDLSLRRVIDPETGQPTGFVAANSMADLVQPHNRFGHVRYPGRYFGRGTFGTGDDATSMPLLALGWNDPILTWQGASDPRAVPAVATAPAWFPTGQPSPKTLNAGGTPNSRTGLFNGWLLPMFELGDPNPVGTSFGEHWEREYLATADPRWDRTGEDILTSNVLSFDIRGFDPTAPVFITGGPDGEPGVSGYDDDTSGSSDETDVIAGPIAQIEFGAAGSDDVLVGVNDLAIYDVMGQPIIDPRRSSTYYTGTAPITGLKVTLGSRGEFVDLAYPMLAGSTLRERYAESIAVGSGEVASPPLTGITPVARVATNFNLFMQSAFSGLPLEQPSTTAGMNSLKRSGKLVHSATNGAICFFQPAYDTWTDGYETDGFDQTHTLAGQVRGANLMGTTWVLNNPASAGAAPTPRLVAPTPQNLIQVDTGRWVPSEPETSPPFPTPLEAISVTVRVMDPSSEEMAQFTVVEALE</sequence>
<keyword evidence="2" id="KW-0472">Membrane</keyword>
<feature type="region of interest" description="Disordered" evidence="1">
    <location>
        <begin position="545"/>
        <end position="564"/>
    </location>
</feature>